<comment type="function">
    <text evidence="3">Required for nuclear movement. May interact between microtubules and nuclei and/or may be involved in the generation of force used to move nuclei during interphase.</text>
</comment>
<dbReference type="OMA" id="RQKEMGG"/>
<dbReference type="FunFam" id="2.60.40.790:FF:000001">
    <property type="entry name" value="Nuclear migration protein nudC"/>
    <property type="match status" value="1"/>
</dbReference>
<feature type="compositionally biased region" description="Basic and acidic residues" evidence="5">
    <location>
        <begin position="1"/>
        <end position="28"/>
    </location>
</feature>
<evidence type="ECO:0000256" key="2">
    <source>
        <dbReference type="ARBA" id="ARBA00022490"/>
    </source>
</evidence>
<evidence type="ECO:0000259" key="6">
    <source>
        <dbReference type="PROSITE" id="PS51203"/>
    </source>
</evidence>
<reference evidence="7 8" key="1">
    <citation type="submission" date="2016-10" db="EMBL/GenBank/DDBJ databases">
        <title>Genome sequence of the basidiomycete white-rot fungus Trametes pubescens.</title>
        <authorList>
            <person name="Makela M.R."/>
            <person name="Granchi Z."/>
            <person name="Peng M."/>
            <person name="De Vries R.P."/>
            <person name="Grigoriev I."/>
            <person name="Riley R."/>
            <person name="Hilden K."/>
        </authorList>
    </citation>
    <scope>NUCLEOTIDE SEQUENCE [LARGE SCALE GENOMIC DNA]</scope>
    <source>
        <strain evidence="7 8">FBCC735</strain>
    </source>
</reference>
<evidence type="ECO:0000256" key="4">
    <source>
        <dbReference type="ARBA" id="ARBA00068398"/>
    </source>
</evidence>
<feature type="region of interest" description="Disordered" evidence="5">
    <location>
        <begin position="1"/>
        <end position="30"/>
    </location>
</feature>
<name>A0A1M2VB13_TRAPU</name>
<comment type="caution">
    <text evidence="7">The sequence shown here is derived from an EMBL/GenBank/DDBJ whole genome shotgun (WGS) entry which is preliminary data.</text>
</comment>
<evidence type="ECO:0000256" key="1">
    <source>
        <dbReference type="ARBA" id="ARBA00004496"/>
    </source>
</evidence>
<dbReference type="SUPFAM" id="SSF49764">
    <property type="entry name" value="HSP20-like chaperones"/>
    <property type="match status" value="1"/>
</dbReference>
<gene>
    <name evidence="7" type="ORF">TRAPUB_4528</name>
</gene>
<dbReference type="Gene3D" id="2.60.40.790">
    <property type="match status" value="1"/>
</dbReference>
<keyword evidence="8" id="KW-1185">Reference proteome</keyword>
<accession>A0A1M2VB13</accession>
<evidence type="ECO:0000256" key="5">
    <source>
        <dbReference type="SAM" id="MobiDB-lite"/>
    </source>
</evidence>
<evidence type="ECO:0000256" key="3">
    <source>
        <dbReference type="ARBA" id="ARBA00059400"/>
    </source>
</evidence>
<dbReference type="InterPro" id="IPR037898">
    <property type="entry name" value="NudC_fam"/>
</dbReference>
<dbReference type="InterPro" id="IPR007052">
    <property type="entry name" value="CS_dom"/>
</dbReference>
<dbReference type="GO" id="GO:0006457">
    <property type="term" value="P:protein folding"/>
    <property type="evidence" value="ECO:0007669"/>
    <property type="project" value="TreeGrafter"/>
</dbReference>
<dbReference type="GO" id="GO:0051082">
    <property type="term" value="F:unfolded protein binding"/>
    <property type="evidence" value="ECO:0007669"/>
    <property type="project" value="TreeGrafter"/>
</dbReference>
<proteinExistence type="predicted"/>
<protein>
    <recommendedName>
        <fullName evidence="4">Nuclear movement protein nudC</fullName>
    </recommendedName>
</protein>
<dbReference type="CDD" id="cd06467">
    <property type="entry name" value="p23_NUDC_like"/>
    <property type="match status" value="1"/>
</dbReference>
<dbReference type="Pfam" id="PF04969">
    <property type="entry name" value="CS"/>
    <property type="match status" value="1"/>
</dbReference>
<dbReference type="PROSITE" id="PS51203">
    <property type="entry name" value="CS"/>
    <property type="match status" value="1"/>
</dbReference>
<keyword evidence="2" id="KW-0963">Cytoplasm</keyword>
<feature type="domain" description="CS" evidence="6">
    <location>
        <begin position="30"/>
        <end position="119"/>
    </location>
</feature>
<organism evidence="7 8">
    <name type="scientific">Trametes pubescens</name>
    <name type="common">White-rot fungus</name>
    <dbReference type="NCBI Taxonomy" id="154538"/>
    <lineage>
        <taxon>Eukaryota</taxon>
        <taxon>Fungi</taxon>
        <taxon>Dikarya</taxon>
        <taxon>Basidiomycota</taxon>
        <taxon>Agaricomycotina</taxon>
        <taxon>Agaricomycetes</taxon>
        <taxon>Polyporales</taxon>
        <taxon>Polyporaceae</taxon>
        <taxon>Trametes</taxon>
    </lineage>
</organism>
<dbReference type="PANTHER" id="PTHR12356:SF3">
    <property type="entry name" value="NUCLEAR MIGRATION PROTEIN NUDC"/>
    <property type="match status" value="1"/>
</dbReference>
<dbReference type="STRING" id="154538.A0A1M2VB13"/>
<evidence type="ECO:0000313" key="7">
    <source>
        <dbReference type="EMBL" id="OJT04734.1"/>
    </source>
</evidence>
<dbReference type="EMBL" id="MNAD01001519">
    <property type="protein sequence ID" value="OJT04734.1"/>
    <property type="molecule type" value="Genomic_DNA"/>
</dbReference>
<dbReference type="PANTHER" id="PTHR12356">
    <property type="entry name" value="NUCLEAR MOVEMENT PROTEIN NUDC"/>
    <property type="match status" value="1"/>
</dbReference>
<dbReference type="Proteomes" id="UP000184267">
    <property type="component" value="Unassembled WGS sequence"/>
</dbReference>
<dbReference type="OrthoDB" id="416217at2759"/>
<evidence type="ECO:0000313" key="8">
    <source>
        <dbReference type="Proteomes" id="UP000184267"/>
    </source>
</evidence>
<dbReference type="InterPro" id="IPR008978">
    <property type="entry name" value="HSP20-like_chaperone"/>
</dbReference>
<comment type="subcellular location">
    <subcellularLocation>
        <location evidence="1">Cytoplasm</location>
    </subcellularLocation>
</comment>
<dbReference type="AlphaFoldDB" id="A0A1M2VB13"/>
<sequence>MTSTEDYDKLPKEERVAREKADRAREASEQAALPYSWTQQLYDVDITVPVPKGTRARDLSVVIQKKKLSVGLKGKEPILTGELCKDIKVDESTWTLEDQESVLIHLEKLNKQQWWENVLTHHPKIDTTKIEPENSKLSDLDGETRGMVEKMMALKNFQAAHPELDFSQAKIS</sequence>
<dbReference type="GO" id="GO:0005737">
    <property type="term" value="C:cytoplasm"/>
    <property type="evidence" value="ECO:0007669"/>
    <property type="project" value="UniProtKB-SubCell"/>
</dbReference>